<organism evidence="2 3">
    <name type="scientific">Emydomyces testavorans</name>
    <dbReference type="NCBI Taxonomy" id="2070801"/>
    <lineage>
        <taxon>Eukaryota</taxon>
        <taxon>Fungi</taxon>
        <taxon>Dikarya</taxon>
        <taxon>Ascomycota</taxon>
        <taxon>Pezizomycotina</taxon>
        <taxon>Eurotiomycetes</taxon>
        <taxon>Eurotiomycetidae</taxon>
        <taxon>Onygenales</taxon>
        <taxon>Nannizziopsiaceae</taxon>
        <taxon>Emydomyces</taxon>
    </lineage>
</organism>
<proteinExistence type="predicted"/>
<name>A0AAF0DNI3_9EURO</name>
<dbReference type="AlphaFoldDB" id="A0AAF0DNI3"/>
<feature type="compositionally biased region" description="Basic and acidic residues" evidence="1">
    <location>
        <begin position="88"/>
        <end position="98"/>
    </location>
</feature>
<evidence type="ECO:0000313" key="2">
    <source>
        <dbReference type="EMBL" id="WEW60967.1"/>
    </source>
</evidence>
<reference evidence="2" key="1">
    <citation type="submission" date="2023-03" db="EMBL/GenBank/DDBJ databases">
        <title>Emydomyces testavorans Genome Sequence.</title>
        <authorList>
            <person name="Hoyer L."/>
        </authorList>
    </citation>
    <scope>NUCLEOTIDE SEQUENCE</scope>
    <source>
        <strain evidence="2">16-2883</strain>
    </source>
</reference>
<dbReference type="Proteomes" id="UP001219355">
    <property type="component" value="Chromosome 4"/>
</dbReference>
<evidence type="ECO:0000256" key="1">
    <source>
        <dbReference type="SAM" id="MobiDB-lite"/>
    </source>
</evidence>
<dbReference type="EMBL" id="CP120630">
    <property type="protein sequence ID" value="WEW60967.1"/>
    <property type="molecule type" value="Genomic_DNA"/>
</dbReference>
<evidence type="ECO:0000313" key="3">
    <source>
        <dbReference type="Proteomes" id="UP001219355"/>
    </source>
</evidence>
<accession>A0AAF0DNI3</accession>
<sequence length="143" mass="15529">MSATTRHAVSPTGRERVLTENIVPVGAEPMEGQHNSGMQEDGPPQLRNPFTGRSSPADSDIVDPEPSSQGESRRAESSPRATSSSPTGDRRLSKEWDAAKVPPSRFQKREGSIFSTSSSRDSHVAGKDRDASYHAKLKEKGWV</sequence>
<gene>
    <name evidence="2" type="ORF">PRK78_006455</name>
</gene>
<protein>
    <submittedName>
        <fullName evidence="2">Uncharacterized protein</fullName>
    </submittedName>
</protein>
<feature type="compositionally biased region" description="Basic and acidic residues" evidence="1">
    <location>
        <begin position="120"/>
        <end position="143"/>
    </location>
</feature>
<feature type="region of interest" description="Disordered" evidence="1">
    <location>
        <begin position="1"/>
        <end position="143"/>
    </location>
</feature>
<keyword evidence="3" id="KW-1185">Reference proteome</keyword>